<sequence>MDIQAPLVRLKFPVPAFYIFEVWGDAKISDGLRDFSQSFLQCGYLLSIYEALEDSSFRSTQYRQHLPFRLRYVTNMPGCILKILKGFKVLPSFV</sequence>
<dbReference type="GeneID" id="38135006"/>
<reference evidence="1 2" key="1">
    <citation type="submission" date="2018-07" db="EMBL/GenBank/DDBJ databases">
        <title>The genomes of Aspergillus section Nigri reveals drivers in fungal speciation.</title>
        <authorList>
            <consortium name="DOE Joint Genome Institute"/>
            <person name="Vesth T.C."/>
            <person name="Nybo J."/>
            <person name="Theobald S."/>
            <person name="Brandl J."/>
            <person name="Frisvad J.C."/>
            <person name="Nielsen K.F."/>
            <person name="Lyhne E.K."/>
            <person name="Kogle M.E."/>
            <person name="Kuo A."/>
            <person name="Riley R."/>
            <person name="Clum A."/>
            <person name="Nolan M."/>
            <person name="Lipzen A."/>
            <person name="Salamov A."/>
            <person name="Henrissat B."/>
            <person name="Wiebenga A."/>
            <person name="De vries R.P."/>
            <person name="Grigoriev I.V."/>
            <person name="Mortensen U.H."/>
            <person name="Andersen M.R."/>
            <person name="Baker S.E."/>
        </authorList>
    </citation>
    <scope>NUCLEOTIDE SEQUENCE [LARGE SCALE GENOMIC DNA]</scope>
    <source>
        <strain evidence="1 2">CBS 139.54b</strain>
    </source>
</reference>
<dbReference type="EMBL" id="KZ852051">
    <property type="protein sequence ID" value="RDH32110.1"/>
    <property type="molecule type" value="Genomic_DNA"/>
</dbReference>
<evidence type="ECO:0000313" key="1">
    <source>
        <dbReference type="EMBL" id="RDH32110.1"/>
    </source>
</evidence>
<gene>
    <name evidence="1" type="ORF">BDQ94DRAFT_145491</name>
</gene>
<proteinExistence type="predicted"/>
<dbReference type="Proteomes" id="UP000253729">
    <property type="component" value="Unassembled WGS sequence"/>
</dbReference>
<name>A0A3F3PYU4_9EURO</name>
<dbReference type="AlphaFoldDB" id="A0A3F3PYU4"/>
<accession>A0A3F3PYU4</accession>
<evidence type="ECO:0000313" key="2">
    <source>
        <dbReference type="Proteomes" id="UP000253729"/>
    </source>
</evidence>
<dbReference type="RefSeq" id="XP_026625132.1">
    <property type="nucleotide sequence ID" value="XM_026766650.1"/>
</dbReference>
<organism evidence="1 2">
    <name type="scientific">Aspergillus welwitschiae</name>
    <dbReference type="NCBI Taxonomy" id="1341132"/>
    <lineage>
        <taxon>Eukaryota</taxon>
        <taxon>Fungi</taxon>
        <taxon>Dikarya</taxon>
        <taxon>Ascomycota</taxon>
        <taxon>Pezizomycotina</taxon>
        <taxon>Eurotiomycetes</taxon>
        <taxon>Eurotiomycetidae</taxon>
        <taxon>Eurotiales</taxon>
        <taxon>Aspergillaceae</taxon>
        <taxon>Aspergillus</taxon>
        <taxon>Aspergillus subgen. Circumdati</taxon>
    </lineage>
</organism>
<keyword evidence="2" id="KW-1185">Reference proteome</keyword>
<protein>
    <submittedName>
        <fullName evidence="1">Uncharacterized protein</fullName>
    </submittedName>
</protein>